<gene>
    <name evidence="1" type="ORF">Aco04nite_50840</name>
</gene>
<name>A0A919VTZ0_9ACTN</name>
<organism evidence="1 2">
    <name type="scientific">Winogradskya consettensis</name>
    <dbReference type="NCBI Taxonomy" id="113560"/>
    <lineage>
        <taxon>Bacteria</taxon>
        <taxon>Bacillati</taxon>
        <taxon>Actinomycetota</taxon>
        <taxon>Actinomycetes</taxon>
        <taxon>Micromonosporales</taxon>
        <taxon>Micromonosporaceae</taxon>
        <taxon>Winogradskya</taxon>
    </lineage>
</organism>
<reference evidence="1" key="1">
    <citation type="submission" date="2021-03" db="EMBL/GenBank/DDBJ databases">
        <title>Whole genome shotgun sequence of Actinoplanes consettensis NBRC 14913.</title>
        <authorList>
            <person name="Komaki H."/>
            <person name="Tamura T."/>
        </authorList>
    </citation>
    <scope>NUCLEOTIDE SEQUENCE</scope>
    <source>
        <strain evidence="1">NBRC 14913</strain>
    </source>
</reference>
<dbReference type="RefSeq" id="WP_203840211.1">
    <property type="nucleotide sequence ID" value="NZ_BAAATW010000010.1"/>
</dbReference>
<dbReference type="EMBL" id="BOQP01000027">
    <property type="protein sequence ID" value="GIM76511.1"/>
    <property type="molecule type" value="Genomic_DNA"/>
</dbReference>
<protein>
    <recommendedName>
        <fullName evidence="3">NHLP leader peptide family natural product</fullName>
    </recommendedName>
</protein>
<dbReference type="Proteomes" id="UP000680865">
    <property type="component" value="Unassembled WGS sequence"/>
</dbReference>
<sequence length="120" mass="12899">MSDAEHTEFTRKYVDLLVKVWRDDAEQAQLLADPTAYAIAAGLPVAPGDTVALDRSELEHLPTRADVLSQWNESASTHILIVPATPLIDTAELSEAELDLAAAVADNNVNVSLCIFAETA</sequence>
<dbReference type="AlphaFoldDB" id="A0A919VTZ0"/>
<accession>A0A919VTZ0</accession>
<evidence type="ECO:0000313" key="1">
    <source>
        <dbReference type="EMBL" id="GIM76511.1"/>
    </source>
</evidence>
<keyword evidence="2" id="KW-1185">Reference proteome</keyword>
<comment type="caution">
    <text evidence="1">The sequence shown here is derived from an EMBL/GenBank/DDBJ whole genome shotgun (WGS) entry which is preliminary data.</text>
</comment>
<evidence type="ECO:0000313" key="2">
    <source>
        <dbReference type="Proteomes" id="UP000680865"/>
    </source>
</evidence>
<proteinExistence type="predicted"/>
<evidence type="ECO:0008006" key="3">
    <source>
        <dbReference type="Google" id="ProtNLM"/>
    </source>
</evidence>